<evidence type="ECO:0000313" key="4">
    <source>
        <dbReference type="Proteomes" id="UP000245910"/>
    </source>
</evidence>
<keyword evidence="4" id="KW-1185">Reference proteome</keyword>
<evidence type="ECO:0000313" key="3">
    <source>
        <dbReference type="EMBL" id="CEI69803.1"/>
    </source>
</evidence>
<proteinExistence type="predicted"/>
<keyword evidence="1" id="KW-0175">Coiled coil</keyword>
<evidence type="ECO:0000256" key="2">
    <source>
        <dbReference type="SAM" id="MobiDB-lite"/>
    </source>
</evidence>
<name>A0A2L2TN74_9HYPO</name>
<evidence type="ECO:0000256" key="1">
    <source>
        <dbReference type="SAM" id="Coils"/>
    </source>
</evidence>
<organism evidence="3 4">
    <name type="scientific">Fusarium venenatum</name>
    <dbReference type="NCBI Taxonomy" id="56646"/>
    <lineage>
        <taxon>Eukaryota</taxon>
        <taxon>Fungi</taxon>
        <taxon>Dikarya</taxon>
        <taxon>Ascomycota</taxon>
        <taxon>Pezizomycotina</taxon>
        <taxon>Sordariomycetes</taxon>
        <taxon>Hypocreomycetidae</taxon>
        <taxon>Hypocreales</taxon>
        <taxon>Nectriaceae</taxon>
        <taxon>Fusarium</taxon>
    </lineage>
</organism>
<reference evidence="4" key="1">
    <citation type="submission" date="2014-10" db="EMBL/GenBank/DDBJ databases">
        <authorList>
            <person name="King R."/>
        </authorList>
    </citation>
    <scope>NUCLEOTIDE SEQUENCE [LARGE SCALE GENOMIC DNA]</scope>
    <source>
        <strain evidence="4">A3/5</strain>
    </source>
</reference>
<feature type="coiled-coil region" evidence="1">
    <location>
        <begin position="498"/>
        <end position="543"/>
    </location>
</feature>
<dbReference type="AlphaFoldDB" id="A0A2L2TN74"/>
<feature type="compositionally biased region" description="Basic and acidic residues" evidence="2">
    <location>
        <begin position="11"/>
        <end position="47"/>
    </location>
</feature>
<accession>A0A2L2TN74</accession>
<protein>
    <submittedName>
        <fullName evidence="3">Uncharacterized protein</fullName>
    </submittedName>
</protein>
<feature type="region of interest" description="Disordered" evidence="2">
    <location>
        <begin position="815"/>
        <end position="834"/>
    </location>
</feature>
<feature type="region of interest" description="Disordered" evidence="2">
    <location>
        <begin position="1"/>
        <end position="88"/>
    </location>
</feature>
<dbReference type="EMBL" id="LN649231">
    <property type="protein sequence ID" value="CEI69803.1"/>
    <property type="molecule type" value="Genomic_DNA"/>
</dbReference>
<dbReference type="STRING" id="56646.A0A2L2TN74"/>
<feature type="coiled-coil region" evidence="1">
    <location>
        <begin position="210"/>
        <end position="258"/>
    </location>
</feature>
<sequence>MAGRDLPGRSTDYRDRPTDRYRCPPRDTRDTDHDVRRNERRETDRFIPRNHGRIIGPVNGSDQGVADSRQVGQKTSSSSTPGGRSASRCDFQVGMELIGEMSAAHGDLMKADSRLNKIKKEFNKSGSRPIEFASIGPLQQKEIERGEEESDRLRRKLAQIYPRLQAELDSYLRTSANPVTRPGTPKGIRNESDLEPRLSELRQSILRSGESGLQNEVTALQEAINEEKQRKQALADELEAQKRKNQSLEDRVSTLEVMFKTIQPAVEVQISSEIHKQISPRITSLEDNLNKGLSNNAEATKQLQRLIDGHTEQLATLTSKRSADLVASPSSTTVAQTAIPNATAETIRLRDTLEVQVRNINFMQKEKLEPTLSKIRDLERAVEQSSQDSQQAKRLVKIQSSMAEDYKKKQRSLEEKFSTFENAARDQAKKHSDLDATFTRLYSEQVEENRARDITIASLKSSTESFRKKTESLETNVASLGASIKEKLQTEEGQASNLAQLQSAVNQQQKRTDDLGQKVNSDLAQLKSTVNQQQKRADDLGQKLASVSSASTVQASELSSLQSSIAKQHSRSSLLEKNVTSLKSEITKRSPEDFEKLNAIIQEYPPAADLKCIVADFPSSKDIKMLIADVLELRESVSKLKAGKTPTPPPPNPTSSTTNETITHVVEDKIMQLDIATKEEMYKLFEDLFKKLSHNNEECTKQSFADVNKKLEKSKEQTEMVKKAGESLRKRCNEQTASFEKEINQLLQEANAFRSSVNSELEDVEFRIQAMDSWKNNLSSKKWYDNLSQHVVNYAANQLANLSARISTLECIYDDPEGSNKRRRTGSSNPPRRGTALLRSDVV</sequence>
<dbReference type="Proteomes" id="UP000245910">
    <property type="component" value="Chromosome III"/>
</dbReference>
<feature type="compositionally biased region" description="Low complexity" evidence="2">
    <location>
        <begin position="75"/>
        <end position="88"/>
    </location>
</feature>
<feature type="coiled-coil region" evidence="1">
    <location>
        <begin position="375"/>
        <end position="423"/>
    </location>
</feature>